<feature type="compositionally biased region" description="Basic residues" evidence="1">
    <location>
        <begin position="208"/>
        <end position="218"/>
    </location>
</feature>
<gene>
    <name evidence="2" type="ORF">BRAFLDRAFT_106366</name>
</gene>
<proteinExistence type="predicted"/>
<feature type="region of interest" description="Disordered" evidence="1">
    <location>
        <begin position="1"/>
        <end position="45"/>
    </location>
</feature>
<dbReference type="InParanoid" id="C3ZY26"/>
<sequence>MTSECHKVDISGQKEVRGRITTRSRRGQEMPTRIHRASRDVSRHSATPVVAVQLRCSRQSRTVSEQLQEAFSAHWSGLHADIDGTTDEPSGAARPGLQYPRHVRIQTQITSGLGGRPGPFVNGSGSSGPRYVESSPPPASPSGRGSPTFRRYHTLVDGPSLAEIPALARRRSWRFQLHLNCMLTERRYPVGVHCGLTPGSIPGPTSGRRVKLPSRTRPSKIPGSTLGRGVKLHSSARSSKIPGPTSGRGVKLHSRARPSKIPGSTSGRGVKLHSSARPSKIPGPTSGRGVKLHSYARPSKIPGSTSGRGVKLHSCARSNQGRLRAAPGSRGEVAFGCHTGKIPGPTSGRGVKLHSRARPSKIPGSTSGRGVKLHSSARPSKIPGPTSGRGVKLHSTRDQATVPGTTSGRGVKSLTVRDQVRFPVQPRVAGRRYIPVRTKEAPGRPRVAGLSHLLVRSQVRFRFNPSRGVELHSGLSLATVPGTASGFSHLLVRSQIRFRFNPGSRGGDTF</sequence>
<feature type="region of interest" description="Disordered" evidence="1">
    <location>
        <begin position="336"/>
        <end position="410"/>
    </location>
</feature>
<evidence type="ECO:0000256" key="1">
    <source>
        <dbReference type="SAM" id="MobiDB-lite"/>
    </source>
</evidence>
<feature type="region of interest" description="Disordered" evidence="1">
    <location>
        <begin position="199"/>
        <end position="311"/>
    </location>
</feature>
<protein>
    <submittedName>
        <fullName evidence="2">Uncharacterized protein</fullName>
    </submittedName>
</protein>
<feature type="compositionally biased region" description="Basic and acidic residues" evidence="1">
    <location>
        <begin position="1"/>
        <end position="18"/>
    </location>
</feature>
<dbReference type="EMBL" id="GG666720">
    <property type="protein sequence ID" value="EEN42553.1"/>
    <property type="molecule type" value="Genomic_DNA"/>
</dbReference>
<organism>
    <name type="scientific">Branchiostoma floridae</name>
    <name type="common">Florida lancelet</name>
    <name type="synonym">Amphioxus</name>
    <dbReference type="NCBI Taxonomy" id="7739"/>
    <lineage>
        <taxon>Eukaryota</taxon>
        <taxon>Metazoa</taxon>
        <taxon>Chordata</taxon>
        <taxon>Cephalochordata</taxon>
        <taxon>Leptocardii</taxon>
        <taxon>Amphioxiformes</taxon>
        <taxon>Branchiostomatidae</taxon>
        <taxon>Branchiostoma</taxon>
    </lineage>
</organism>
<accession>C3ZY26</accession>
<reference evidence="2" key="1">
    <citation type="journal article" date="2008" name="Nature">
        <title>The amphioxus genome and the evolution of the chordate karyotype.</title>
        <authorList>
            <consortium name="US DOE Joint Genome Institute (JGI-PGF)"/>
            <person name="Putnam N.H."/>
            <person name="Butts T."/>
            <person name="Ferrier D.E.K."/>
            <person name="Furlong R.F."/>
            <person name="Hellsten U."/>
            <person name="Kawashima T."/>
            <person name="Robinson-Rechavi M."/>
            <person name="Shoguchi E."/>
            <person name="Terry A."/>
            <person name="Yu J.-K."/>
            <person name="Benito-Gutierrez E.L."/>
            <person name="Dubchak I."/>
            <person name="Garcia-Fernandez J."/>
            <person name="Gibson-Brown J.J."/>
            <person name="Grigoriev I.V."/>
            <person name="Horton A.C."/>
            <person name="de Jong P.J."/>
            <person name="Jurka J."/>
            <person name="Kapitonov V.V."/>
            <person name="Kohara Y."/>
            <person name="Kuroki Y."/>
            <person name="Lindquist E."/>
            <person name="Lucas S."/>
            <person name="Osoegawa K."/>
            <person name="Pennacchio L.A."/>
            <person name="Salamov A.A."/>
            <person name="Satou Y."/>
            <person name="Sauka-Spengler T."/>
            <person name="Schmutz J."/>
            <person name="Shin-I T."/>
            <person name="Toyoda A."/>
            <person name="Bronner-Fraser M."/>
            <person name="Fujiyama A."/>
            <person name="Holland L.Z."/>
            <person name="Holland P.W.H."/>
            <person name="Satoh N."/>
            <person name="Rokhsar D.S."/>
        </authorList>
    </citation>
    <scope>NUCLEOTIDE SEQUENCE [LARGE SCALE GENOMIC DNA]</scope>
    <source>
        <strain evidence="2">S238N-H82</strain>
        <tissue evidence="2">Testes</tissue>
    </source>
</reference>
<feature type="region of interest" description="Disordered" evidence="1">
    <location>
        <begin position="80"/>
        <end position="150"/>
    </location>
</feature>
<name>C3ZY26_BRAFL</name>
<evidence type="ECO:0000313" key="2">
    <source>
        <dbReference type="EMBL" id="EEN42553.1"/>
    </source>
</evidence>
<feature type="compositionally biased region" description="Polar residues" evidence="1">
    <location>
        <begin position="398"/>
        <end position="408"/>
    </location>
</feature>
<dbReference type="AlphaFoldDB" id="C3ZY26"/>
<dbReference type="STRING" id="7739.C3ZY26"/>